<reference evidence="1 2" key="1">
    <citation type="submission" date="2013-02" db="EMBL/GenBank/DDBJ databases">
        <authorList>
            <person name="Genoscope - CEA"/>
        </authorList>
    </citation>
    <scope>NUCLEOTIDE SEQUENCE [LARGE SCALE GENOMIC DNA]</scope>
    <source>
        <strain evidence="1 2">STM 2683</strain>
    </source>
</reference>
<protein>
    <submittedName>
        <fullName evidence="1">Uncharacterized protein</fullName>
    </submittedName>
</protein>
<comment type="caution">
    <text evidence="1">The sequence shown here is derived from an EMBL/GenBank/DDBJ whole genome shotgun (WGS) entry which is preliminary data.</text>
</comment>
<dbReference type="AlphaFoldDB" id="M5EP01"/>
<gene>
    <name evidence="1" type="ORF">MESS2_1690016</name>
</gene>
<organism evidence="1 2">
    <name type="scientific">Mesorhizobium metallidurans STM 2683</name>
    <dbReference type="NCBI Taxonomy" id="1297569"/>
    <lineage>
        <taxon>Bacteria</taxon>
        <taxon>Pseudomonadati</taxon>
        <taxon>Pseudomonadota</taxon>
        <taxon>Alphaproteobacteria</taxon>
        <taxon>Hyphomicrobiales</taxon>
        <taxon>Phyllobacteriaceae</taxon>
        <taxon>Mesorhizobium</taxon>
    </lineage>
</organism>
<dbReference type="EMBL" id="CAUM01000078">
    <property type="protein sequence ID" value="CCV05865.1"/>
    <property type="molecule type" value="Genomic_DNA"/>
</dbReference>
<evidence type="ECO:0000313" key="2">
    <source>
        <dbReference type="Proteomes" id="UP000012062"/>
    </source>
</evidence>
<accession>M5EP01</accession>
<evidence type="ECO:0000313" key="1">
    <source>
        <dbReference type="EMBL" id="CCV05865.1"/>
    </source>
</evidence>
<sequence>MVRGPRTLFVAEKSGSGELSDMSHNVLAGQSQNFCQLADGEVRMRAKSQDPKPIKMSSRP</sequence>
<keyword evidence="2" id="KW-1185">Reference proteome</keyword>
<dbReference type="Proteomes" id="UP000012062">
    <property type="component" value="Unassembled WGS sequence"/>
</dbReference>
<proteinExistence type="predicted"/>
<dbReference type="STRING" id="1297569.MESS2_1690016"/>
<name>M5EP01_9HYPH</name>